<proteinExistence type="predicted"/>
<accession>A0A934R625</accession>
<name>A0A934R625_9BACT</name>
<organism evidence="2 3">
    <name type="scientific">Luteolibacter yonseiensis</name>
    <dbReference type="NCBI Taxonomy" id="1144680"/>
    <lineage>
        <taxon>Bacteria</taxon>
        <taxon>Pseudomonadati</taxon>
        <taxon>Verrucomicrobiota</taxon>
        <taxon>Verrucomicrobiia</taxon>
        <taxon>Verrucomicrobiales</taxon>
        <taxon>Verrucomicrobiaceae</taxon>
        <taxon>Luteolibacter</taxon>
    </lineage>
</organism>
<feature type="region of interest" description="Disordered" evidence="1">
    <location>
        <begin position="34"/>
        <end position="57"/>
    </location>
</feature>
<evidence type="ECO:0000256" key="1">
    <source>
        <dbReference type="SAM" id="MobiDB-lite"/>
    </source>
</evidence>
<evidence type="ECO:0000313" key="2">
    <source>
        <dbReference type="EMBL" id="MBK1816105.1"/>
    </source>
</evidence>
<keyword evidence="3" id="KW-1185">Reference proteome</keyword>
<sequence length="571" mass="63275">MKTRQTVHLKPVGLLVFLATAAIGWNLASSPAVRISRKEEETKSPKHARRTDRAGVADAARTRISSLRAIADPEARFLATVALANSLSPDDFAAWMDGKWFTLRGGPEHLVFDRILMERWRNEDPEGLLVWSAKNNNGAADGIVADWAANDPQRLLEFYKSHPDQGREMSALSKIAKSSPQIALARFQEMLAAGLSGRYSGAADGVLSAILEKSPATLLDVLVTLPPEMKLAVEGMMSRKRLDASFSEEIRNLWERPDGWEVFSRSGIDEKTSEKLLGELANLPPEWRGALATNAWNVMIGGNTEKWYNADLEGAGFSPDAARSIRQRAVSSMAYQNPEAALARMAEIEMDPRERKRLQDQAVARLRDPEKVRKLIPLMTNGEDREVLEKKLETLSASPQGMPETPQDFLDQLGKLDGSRNSALPYFAELQNWDPQKVSEVSTRFRELPAEKKQQIAQAIIGGNASSSDTGELKGDALRYLLENPPPKKADADPFSSVAAVGATYVVNLSNQDPETAIAWVKKIPAGEDKSWMQKNLYSNWKQYDPKAAEQWKKSLPAAELEALEKLNKPH</sequence>
<dbReference type="Proteomes" id="UP000600139">
    <property type="component" value="Unassembled WGS sequence"/>
</dbReference>
<dbReference type="EMBL" id="JAENIK010000011">
    <property type="protein sequence ID" value="MBK1816105.1"/>
    <property type="molecule type" value="Genomic_DNA"/>
</dbReference>
<dbReference type="AlphaFoldDB" id="A0A934R625"/>
<reference evidence="2" key="1">
    <citation type="submission" date="2021-01" db="EMBL/GenBank/DDBJ databases">
        <title>Modified the classification status of verrucomicrobia.</title>
        <authorList>
            <person name="Feng X."/>
        </authorList>
    </citation>
    <scope>NUCLEOTIDE SEQUENCE</scope>
    <source>
        <strain evidence="2">JCM 18052</strain>
    </source>
</reference>
<comment type="caution">
    <text evidence="2">The sequence shown here is derived from an EMBL/GenBank/DDBJ whole genome shotgun (WGS) entry which is preliminary data.</text>
</comment>
<dbReference type="RefSeq" id="WP_200351062.1">
    <property type="nucleotide sequence ID" value="NZ_BAABHZ010000006.1"/>
</dbReference>
<evidence type="ECO:0000313" key="3">
    <source>
        <dbReference type="Proteomes" id="UP000600139"/>
    </source>
</evidence>
<protein>
    <submittedName>
        <fullName evidence="2">Uncharacterized protein</fullName>
    </submittedName>
</protein>
<gene>
    <name evidence="2" type="ORF">JIN84_10820</name>
</gene>